<proteinExistence type="predicted"/>
<dbReference type="InterPro" id="IPR010982">
    <property type="entry name" value="Lambda_DNA-bd_dom_sf"/>
</dbReference>
<dbReference type="Proteomes" id="UP000544134">
    <property type="component" value="Unassembled WGS sequence"/>
</dbReference>
<gene>
    <name evidence="2" type="ORF">HHL24_11360</name>
</gene>
<organism evidence="2 3">
    <name type="scientific">Paraburkholderia polaris</name>
    <dbReference type="NCBI Taxonomy" id="2728848"/>
    <lineage>
        <taxon>Bacteria</taxon>
        <taxon>Pseudomonadati</taxon>
        <taxon>Pseudomonadota</taxon>
        <taxon>Betaproteobacteria</taxon>
        <taxon>Burkholderiales</taxon>
        <taxon>Burkholderiaceae</taxon>
        <taxon>Paraburkholderia</taxon>
    </lineage>
</organism>
<dbReference type="Pfam" id="PF13443">
    <property type="entry name" value="HTH_26"/>
    <property type="match status" value="1"/>
</dbReference>
<comment type="caution">
    <text evidence="2">The sequence shown here is derived from an EMBL/GenBank/DDBJ whole genome shotgun (WGS) entry which is preliminary data.</text>
</comment>
<evidence type="ECO:0000313" key="2">
    <source>
        <dbReference type="EMBL" id="NML98548.1"/>
    </source>
</evidence>
<protein>
    <submittedName>
        <fullName evidence="2">Helix-turn-helix transcriptional regulator</fullName>
    </submittedName>
</protein>
<dbReference type="InterPro" id="IPR001387">
    <property type="entry name" value="Cro/C1-type_HTH"/>
</dbReference>
<dbReference type="GO" id="GO:0003677">
    <property type="term" value="F:DNA binding"/>
    <property type="evidence" value="ECO:0007669"/>
    <property type="project" value="InterPro"/>
</dbReference>
<dbReference type="SUPFAM" id="SSF47413">
    <property type="entry name" value="lambda repressor-like DNA-binding domains"/>
    <property type="match status" value="1"/>
</dbReference>
<name>A0A848IEL4_9BURK</name>
<evidence type="ECO:0000313" key="3">
    <source>
        <dbReference type="Proteomes" id="UP000544134"/>
    </source>
</evidence>
<keyword evidence="3" id="KW-1185">Reference proteome</keyword>
<evidence type="ECO:0000259" key="1">
    <source>
        <dbReference type="Pfam" id="PF13443"/>
    </source>
</evidence>
<sequence length="80" mass="9139">MIRIHLSRLLGENKEKIADLIRATGLSRNTVTGLYRETTARVDLDTLNTICKHYDCAIADILEYQRDEISQLSDKSKTMV</sequence>
<dbReference type="AlphaFoldDB" id="A0A848IEL4"/>
<dbReference type="RefSeq" id="WP_169485580.1">
    <property type="nucleotide sequence ID" value="NZ_JABBGJ010000010.1"/>
</dbReference>
<dbReference type="EMBL" id="JABBGJ010000010">
    <property type="protein sequence ID" value="NML98548.1"/>
    <property type="molecule type" value="Genomic_DNA"/>
</dbReference>
<accession>A0A848IEL4</accession>
<reference evidence="2 3" key="1">
    <citation type="submission" date="2020-04" db="EMBL/GenBank/DDBJ databases">
        <title>Paraburkholderia sp. RP-4-7 isolated from soil.</title>
        <authorList>
            <person name="Dahal R.H."/>
        </authorList>
    </citation>
    <scope>NUCLEOTIDE SEQUENCE [LARGE SCALE GENOMIC DNA]</scope>
    <source>
        <strain evidence="2 3">RP-4-7</strain>
    </source>
</reference>
<feature type="domain" description="HTH cro/C1-type" evidence="1">
    <location>
        <begin position="5"/>
        <end position="67"/>
    </location>
</feature>
<dbReference type="Gene3D" id="1.10.260.40">
    <property type="entry name" value="lambda repressor-like DNA-binding domains"/>
    <property type="match status" value="1"/>
</dbReference>